<dbReference type="GO" id="GO:0034361">
    <property type="term" value="C:very-low-density lipoprotein particle"/>
    <property type="evidence" value="ECO:0007669"/>
    <property type="project" value="TreeGrafter"/>
</dbReference>
<proteinExistence type="predicted"/>
<evidence type="ECO:0000256" key="8">
    <source>
        <dbReference type="SAM" id="Coils"/>
    </source>
</evidence>
<dbReference type="Gene3D" id="2.20.80.10">
    <property type="entry name" value="Lipovitellin-phosvitin complex, chain A, domain 4"/>
    <property type="match status" value="1"/>
</dbReference>
<feature type="coiled-coil region" evidence="8">
    <location>
        <begin position="2148"/>
        <end position="2175"/>
    </location>
</feature>
<evidence type="ECO:0000256" key="2">
    <source>
        <dbReference type="ARBA" id="ARBA00022448"/>
    </source>
</evidence>
<dbReference type="SMART" id="SM01169">
    <property type="entry name" value="DUF1943"/>
    <property type="match status" value="1"/>
</dbReference>
<evidence type="ECO:0000259" key="9">
    <source>
        <dbReference type="PROSITE" id="PS51211"/>
    </source>
</evidence>
<dbReference type="InterPro" id="IPR015819">
    <property type="entry name" value="Lipid_transp_b-sht_shell"/>
</dbReference>
<evidence type="ECO:0000256" key="3">
    <source>
        <dbReference type="ARBA" id="ARBA00022525"/>
    </source>
</evidence>
<dbReference type="GO" id="GO:0034362">
    <property type="term" value="C:low-density lipoprotein particle"/>
    <property type="evidence" value="ECO:0007669"/>
    <property type="project" value="TreeGrafter"/>
</dbReference>
<dbReference type="PROSITE" id="PS51211">
    <property type="entry name" value="VITELLOGENIN"/>
    <property type="match status" value="1"/>
</dbReference>
<keyword evidence="5" id="KW-0445">Lipid transport</keyword>
<evidence type="ECO:0000313" key="11">
    <source>
        <dbReference type="RefSeq" id="XP_030626770.1"/>
    </source>
</evidence>
<keyword evidence="10" id="KW-1185">Reference proteome</keyword>
<dbReference type="InterPro" id="IPR001747">
    <property type="entry name" value="Vitellogenin_N"/>
</dbReference>
<dbReference type="RefSeq" id="XP_030626770.1">
    <property type="nucleotide sequence ID" value="XM_030770910.1"/>
</dbReference>
<feature type="domain" description="Vitellogenin" evidence="9">
    <location>
        <begin position="77"/>
        <end position="715"/>
    </location>
</feature>
<dbReference type="SUPFAM" id="SSF56968">
    <property type="entry name" value="Lipovitellin-phosvitin complex, beta-sheet shell regions"/>
    <property type="match status" value="2"/>
</dbReference>
<dbReference type="GO" id="GO:0050750">
    <property type="term" value="F:low-density lipoprotein particle receptor binding"/>
    <property type="evidence" value="ECO:0007669"/>
    <property type="project" value="TreeGrafter"/>
</dbReference>
<dbReference type="InterPro" id="IPR052418">
    <property type="entry name" value="Apolipoprotein_B"/>
</dbReference>
<sequence length="3829" mass="416446">MSSRAKKWTVRTMLHFTDLAITNSWIQYRQDSQALQRPAKKTYQYLEFKLLLAEELISQAQTEAQDEEAPCLMAKRYKIFNKYEYLYEAESLNALNGAINGPKGSCKVVIEVPGPCSYIVHTTECTLSEVTDVDADGNPVFAPAAGAEAFKAAMEKHPLKVTVKGDNDIKLFPEDDEPINILNIKRGIISALAVPVLEEERNKRMPTIYGLCKTDYAVNAREDIATDVTLTRDLSRCDNFRPVKDHTSPLALITGMHYPLAQLIRSTQTCNYKFDNAQSHMTSGSCTENHILVPFSHKGEYGVTNVGKQALTLVEVTEYNERVFDHNEANMKTLHPDASIDQSPIQDKDAALAVLRELAGLSETSDGHKRAYLAHKLVSMIRKLNAETLAAGVHEALEISRPLTYQALFQCGTPECSTAIMQILRTFDSSSVEIDAAVFAMGLVPNPSRVLVKEMLEMAKFKPSKPIYYAASNAVRRLYQAEGKVTPEIQAVADYALEQIGDCTGDQDHLFLSLRVIGNMAAAMGAASPALKSAVIQCVNQPAASPEVQQAAIQAFRLTSVPEEGREVLMQVLLNGAAPLQKRVAAYLILMKDPQPAELAQLAAALPAEENMQAKSFVISHVTNILSSTAPETTELRQKILDALQGNEIGSVMDPTKFSRNYKMASLQGNMIFESTSHLPKEVMLEMTLKAFGYDMDMVEIGMEGKGFEPTVEALFGANGFFPDTVLKTIYYAADKMPIQINQVLRNILPALRNDRKKRQASQNIIKEISRNVNKLIAELKAHDAPEATVYLRLLGAELGFLKTKEMEEMAYSAAMMIDNLLKMFPTDLIKGLLSSADNELFLHYIFMDNEFYLPTGPGVPLRVALSGTFTPGVKGGLSIAPDMSEVAFMPSAGIEFVTEVGAHFPDYVHSGLEMHTNIFHESGLRAKVAMTDSNVKLSIPAPQGPTKLISITNSLVSVTGAEIKPIPSVMERVDVSECTPLFPGLKYCTALQYSDAMSNDAAPYFPFTGDSKLAIEVHPTGEVSEYSATIDYAYEDKVDKLTVDVKAEGTSVEAKAALMFNRQKYTVSADLQIPDYDLEAGLRFGAVDPSTKGKGTHSIQIDLINKNIPQASLVAHAKIEAVKDAKLEVQLLVPSVQADATVSANLKRAEELTLELKSDIKLPETSSVQSVTLKYDAEKIEAEVKSDVNSEIHNIIPNIDAVKTMANGLLDHQIGQTEMKVRDILSKSVEASNAYLEKFAGEIPYLQNLRVPALPEITLPERLFLNAEAAAKYHFGQHHYTIILPLPLGGKSSEELNFPAALTTPHLAVPQLGIELASVQIPLPEVFVPESITVSLPVLGMAELSGKVSSNLYDLEAAVSAGRDPVENPSYSAKVEVTGTSPVDLLSLKVEGSALLAGTPDDSLKAELKTSVSHKLIDASANVVEEVRIAEKVSVKTSSKIEATSPLGLQVSLEHTGQLGVNAEEISGDCNLEGSLKAGPVYGTATLTPSFAVFPFRPEAKIDTSLKVDSTLLQAQNTIAAAFANGELSIASNTAVFEDSLTHVAEVTFKESTLAVKSDTKALALGLTVQNVAEATAGAGVVSIKVDSAVEQSEDRIHSLVTATLDVNGLAVNSDASGKLGSHSAAHKASLTLNKDGLITSGTTSLQSPLTLENTFSGALDASKASLSIETKSGYAGITAENTNSLTASLSSVAFASKADAVVADGTSYSHDIAFNVEPYTALVKISNDLKILHVNLVNEAELKAEPYKADLTGNVKLAYAEEELKHTYEISYADLAATAKCSTTGKLLGAHMSHNSEVDIAGLSLRVNNDARFNSQPLRFDTTIRATAVPFAFNVDAIANADGDLNLYGKQSAQLYTKVLLKAEPLAFAHSHECRVSTTQNLDNGVSIETNLDNKVDTILTPSEQKAALRLKAKVNNHAINQELSVFNTPERLGLEVSGAVITNLLNTVDQENQDFSVSGFLKYDKSTDNHVINIPFIESMPAILENVKIIVVNMAEALQSYINKHDIAAKIENLPQLISDFVTELNLEGRVIQLRTELIALTQEYAITLDDLEASLLNIKAALEKLLSDLTIRIHDVVDLVKELIVSGTLSDTVVQRLTEELNAFNEEYDISAIVLAVIEAIEDVIKTIDLAKLQDSSIAFLHDLDAKYAVKEKLEETVSKLKQTIESFDKAKLVEDLKNLISSVDIQSYVETVKAQIPTEELTKIVDTAKALITEINIIERLNGIYGNVRSVLVKYEIDKKIEVLLDKIVELIKHFKFDETVQVVANTLKTIPIPVTKFLDDAITYLKETEVKQAIEHLNEHIDAFINQVKSFDYNAFVDEANQKISEYITELNTLMSSLEVPQKVEATREFLNYIVSSLNAFLEELREVKVADVIKTLKDIIDSVVLNDVKTLVDNLKQRIPEMDLKGEIHQVLQQVSDVYTKILTIVTDSFVVVIEMANKLLAEQPIFGEVKQLVEGIVNGLKTAELELPSLTVPFTNLALPSVKISLDKLQEIELPSQVDIPEFTILGFHTVPATTITYDDLKQRITEIIDFILNLEFNMLDVDAFFGELKMNYLPDLSAVTLPEITIPEISLPAIPKFNLEHGLDIPLQIPEIKLPAIPSELLMPCFGKLYGEIRANTPIYSIRTSAELQNSTEGEETPQFTAFITSQGTSESLEILNYNLDSTARVAVPKMSRVIVSETLKFTHSAVGIEHQASVTIYGLSAQASAKTALKITTAPYTGNAVSDVFFAIENGMSASVDTTYNHQVNIPLFTLTSEASLNQKAVVRQESTTITLTIGNEGTGKIGLFDFSDEGTHKSDLHFTIDPSTAKLTLSGDTDASTLKIKQKISADAVVFSHITFDARVEAESSFIKNSLIVASGNAHLGDMKVEAKVNHDTELVGAFSGTLSNALNILIQPIEVVLDLQNKGNTILSLPESLSAKIDLQNDYSVTLNLDMQQVNTVALLRLNQYKYSHNLTIDHNKAEAGVYAAVNGEANLDFLTVPISIPEIAVPVIDFKTPAINDINLYEHTGLKDLLTTTEQTFDMDAKIVYQKSRFAPIFDLGLISVPALGNLISEMTFKSAIFNLNANAAIHGDDDLVIRIGAISASVFEGLKAKLDGTSSLTTKRGVKLATALSLENVHIQGTHDSTVSLNTDDLEASASLTTVAKVNLPILTLEASHHLLGDTKTHPTATSTLKAKYTMDIPIIQAVGSGDAENSLKIEAGLFFISAETATKGSIDGTFLESGVIKGALDNEASLFLGRDGLRSTLKTVGNANVNREDLKVELDVDENLALEAALSRVYAVLKLACNNEINVAALNTKGKHSAQATIDLAPLNSLTADVEIDLSQPSTLGDLSIFEKAVAEVTAAKQTVASTSKIISPVYTTNVEAKVEGEAPIYTVIFKASATSPIVLLDYDLDSSITSAVENDAFSLTAKAVLTHAELTMDIQHVLSETMSHTLNVDIMSPSFTDVNFRYAARRGAISASVSTPSTGFLGLQFQGRIPSQLHARLYGRYASAPENDVDILIIKAVAKSDEKMHLQAAYNLEAPEAMIMGLKERLPAITSSITGFADKYGILGAVRGLWATIVNGITEAYTAASEHAPELSQLSILFRNVIVQYQKTVQIFIDAAVKILRETHIQLPGMEEKTSLPEICQKVTSNVATVLEQLVQVITDNLEVYLTPIIETISPVQVVLPSGEVMTGAQILDHVKSTLKTLSTQAVELVKELESLDVILQKLGETLHAVVEKAQEFIDNIKSDILDTAAVYLNAYYANLVTVVKSLLEMVDAELTLEKLNEIIGHCIDLFMSVLNVFTSTVSSALPTDALLKVNDGKLEIELPFPFRQ</sequence>
<comment type="caution">
    <text evidence="7">Lacks conserved residue(s) required for the propagation of feature annotation.</text>
</comment>
<dbReference type="Gene3D" id="2.30.230.10">
    <property type="entry name" value="Lipovitellin, beta-sheet shell regions, chain A"/>
    <property type="match status" value="1"/>
</dbReference>
<dbReference type="GO" id="GO:0034359">
    <property type="term" value="C:mature chylomicron"/>
    <property type="evidence" value="ECO:0007669"/>
    <property type="project" value="TreeGrafter"/>
</dbReference>
<keyword evidence="8" id="KW-0175">Coiled coil</keyword>
<dbReference type="Pfam" id="PF01347">
    <property type="entry name" value="Vitellogenin_N"/>
    <property type="match status" value="1"/>
</dbReference>
<dbReference type="Gene3D" id="1.25.10.20">
    <property type="entry name" value="Vitellinogen, superhelical"/>
    <property type="match status" value="1"/>
</dbReference>
<dbReference type="Proteomes" id="UP000504632">
    <property type="component" value="Chromosome 4"/>
</dbReference>
<dbReference type="InterPro" id="IPR015255">
    <property type="entry name" value="Vitellinogen_open_b-sht"/>
</dbReference>
<dbReference type="FunFam" id="2.30.230.10:FF:000003">
    <property type="entry name" value="Apolipoprotein B"/>
    <property type="match status" value="1"/>
</dbReference>
<dbReference type="GO" id="GO:0030301">
    <property type="term" value="P:cholesterol transport"/>
    <property type="evidence" value="ECO:0007669"/>
    <property type="project" value="TreeGrafter"/>
</dbReference>
<evidence type="ECO:0000256" key="7">
    <source>
        <dbReference type="PROSITE-ProRule" id="PRU00557"/>
    </source>
</evidence>
<evidence type="ECO:0000313" key="10">
    <source>
        <dbReference type="Proteomes" id="UP000504632"/>
    </source>
</evidence>
<keyword evidence="4" id="KW-0732">Signal</keyword>
<dbReference type="InterPro" id="IPR015816">
    <property type="entry name" value="Vitellinogen_b-sht_N"/>
</dbReference>
<evidence type="ECO:0000256" key="1">
    <source>
        <dbReference type="ARBA" id="ARBA00004613"/>
    </source>
</evidence>
<dbReference type="SMART" id="SM00638">
    <property type="entry name" value="LPD_N"/>
    <property type="match status" value="1"/>
</dbReference>
<reference evidence="11" key="1">
    <citation type="submission" date="2025-08" db="UniProtKB">
        <authorList>
            <consortium name="RefSeq"/>
        </authorList>
    </citation>
    <scope>IDENTIFICATION</scope>
</reference>
<gene>
    <name evidence="11" type="primary">LOC115809310</name>
</gene>
<dbReference type="GO" id="GO:0042632">
    <property type="term" value="P:cholesterol homeostasis"/>
    <property type="evidence" value="ECO:0007669"/>
    <property type="project" value="TreeGrafter"/>
</dbReference>
<evidence type="ECO:0000256" key="5">
    <source>
        <dbReference type="ARBA" id="ARBA00023055"/>
    </source>
</evidence>
<dbReference type="GO" id="GO:0006642">
    <property type="term" value="P:triglyceride mobilization"/>
    <property type="evidence" value="ECO:0007669"/>
    <property type="project" value="TreeGrafter"/>
</dbReference>
<dbReference type="Pfam" id="PF09172">
    <property type="entry name" value="Vit_open_b-sht"/>
    <property type="match status" value="1"/>
</dbReference>
<dbReference type="InterPro" id="IPR009454">
    <property type="entry name" value="Lipid_transpt_open_b-sht"/>
</dbReference>
<dbReference type="Pfam" id="PF06448">
    <property type="entry name" value="DUF1081"/>
    <property type="match status" value="1"/>
</dbReference>
<dbReference type="InterPro" id="IPR011030">
    <property type="entry name" value="Lipovitellin_superhlx_dom"/>
</dbReference>
<keyword evidence="6" id="KW-0325">Glycoprotein</keyword>
<accession>A0A6J2V1F6</accession>
<dbReference type="PANTHER" id="PTHR13769:SF5">
    <property type="entry name" value="APOLIPOPROTEIN B-100-RELATED"/>
    <property type="match status" value="1"/>
</dbReference>
<dbReference type="InParanoid" id="A0A6J2V1F6"/>
<dbReference type="OrthoDB" id="6484170at2759"/>
<dbReference type="PANTHER" id="PTHR13769">
    <property type="entry name" value="APOLIPOPROTEIN B"/>
    <property type="match status" value="1"/>
</dbReference>
<protein>
    <submittedName>
        <fullName evidence="11">Apolipoprotein B-100-like</fullName>
    </submittedName>
</protein>
<dbReference type="GO" id="GO:0120020">
    <property type="term" value="F:cholesterol transfer activity"/>
    <property type="evidence" value="ECO:0007669"/>
    <property type="project" value="TreeGrafter"/>
</dbReference>
<dbReference type="SUPFAM" id="SSF48431">
    <property type="entry name" value="Lipovitellin-phosvitin complex, superhelical domain"/>
    <property type="match status" value="1"/>
</dbReference>
<dbReference type="GO" id="GO:0042953">
    <property type="term" value="P:lipoprotein transport"/>
    <property type="evidence" value="ECO:0007669"/>
    <property type="project" value="TreeGrafter"/>
</dbReference>
<keyword evidence="3" id="KW-0964">Secreted</keyword>
<evidence type="ECO:0000256" key="4">
    <source>
        <dbReference type="ARBA" id="ARBA00022729"/>
    </source>
</evidence>
<name>A0A6J2V1F6_CHACN</name>
<comment type="subcellular location">
    <subcellularLocation>
        <location evidence="1">Secreted</location>
    </subcellularLocation>
</comment>
<organism evidence="10 11">
    <name type="scientific">Chanos chanos</name>
    <name type="common">Milkfish</name>
    <name type="synonym">Mugil chanos</name>
    <dbReference type="NCBI Taxonomy" id="29144"/>
    <lineage>
        <taxon>Eukaryota</taxon>
        <taxon>Metazoa</taxon>
        <taxon>Chordata</taxon>
        <taxon>Craniata</taxon>
        <taxon>Vertebrata</taxon>
        <taxon>Euteleostomi</taxon>
        <taxon>Actinopterygii</taxon>
        <taxon>Neopterygii</taxon>
        <taxon>Teleostei</taxon>
        <taxon>Ostariophysi</taxon>
        <taxon>Gonorynchiformes</taxon>
        <taxon>Chanidae</taxon>
        <taxon>Chanos</taxon>
    </lineage>
</organism>
<keyword evidence="2" id="KW-0813">Transport</keyword>
<dbReference type="GeneID" id="115809310"/>
<evidence type="ECO:0000256" key="6">
    <source>
        <dbReference type="ARBA" id="ARBA00023180"/>
    </source>
</evidence>